<dbReference type="EMBL" id="JAWDGP010001540">
    <property type="protein sequence ID" value="KAK3790432.1"/>
    <property type="molecule type" value="Genomic_DNA"/>
</dbReference>
<gene>
    <name evidence="1" type="ORF">RRG08_015901</name>
</gene>
<organism evidence="1 2">
    <name type="scientific">Elysia crispata</name>
    <name type="common">lettuce slug</name>
    <dbReference type="NCBI Taxonomy" id="231223"/>
    <lineage>
        <taxon>Eukaryota</taxon>
        <taxon>Metazoa</taxon>
        <taxon>Spiralia</taxon>
        <taxon>Lophotrochozoa</taxon>
        <taxon>Mollusca</taxon>
        <taxon>Gastropoda</taxon>
        <taxon>Heterobranchia</taxon>
        <taxon>Euthyneura</taxon>
        <taxon>Panpulmonata</taxon>
        <taxon>Sacoglossa</taxon>
        <taxon>Placobranchoidea</taxon>
        <taxon>Plakobranchidae</taxon>
        <taxon>Elysia</taxon>
    </lineage>
</organism>
<keyword evidence="2" id="KW-1185">Reference proteome</keyword>
<evidence type="ECO:0000313" key="2">
    <source>
        <dbReference type="Proteomes" id="UP001283361"/>
    </source>
</evidence>
<proteinExistence type="predicted"/>
<comment type="caution">
    <text evidence="1">The sequence shown here is derived from an EMBL/GenBank/DDBJ whole genome shotgun (WGS) entry which is preliminary data.</text>
</comment>
<evidence type="ECO:0000313" key="1">
    <source>
        <dbReference type="EMBL" id="KAK3790432.1"/>
    </source>
</evidence>
<accession>A0AAE1AMB6</accession>
<dbReference type="Proteomes" id="UP001283361">
    <property type="component" value="Unassembled WGS sequence"/>
</dbReference>
<reference evidence="1" key="1">
    <citation type="journal article" date="2023" name="G3 (Bethesda)">
        <title>A reference genome for the long-term kleptoplast-retaining sea slug Elysia crispata morphotype clarki.</title>
        <authorList>
            <person name="Eastman K.E."/>
            <person name="Pendleton A.L."/>
            <person name="Shaikh M.A."/>
            <person name="Suttiyut T."/>
            <person name="Ogas R."/>
            <person name="Tomko P."/>
            <person name="Gavelis G."/>
            <person name="Widhalm J.R."/>
            <person name="Wisecaver J.H."/>
        </authorList>
    </citation>
    <scope>NUCLEOTIDE SEQUENCE</scope>
    <source>
        <strain evidence="1">ECLA1</strain>
    </source>
</reference>
<protein>
    <submittedName>
        <fullName evidence="1">Uncharacterized protein</fullName>
    </submittedName>
</protein>
<dbReference type="AlphaFoldDB" id="A0AAE1AMB6"/>
<sequence>MPIGTKIAQQQRSDYASQYQYYLWTRGSPSLGEHHNVPREHSDPGLPHVATVPGQLNRSVLLRVVCPASLEHNHRSTRLLIETAERST</sequence>
<name>A0AAE1AMB6_9GAST</name>